<dbReference type="InterPro" id="IPR007712">
    <property type="entry name" value="RelE/ParE_toxin"/>
</dbReference>
<name>D7CRD5_TRURR</name>
<organism evidence="2 3">
    <name type="scientific">Truepera radiovictrix (strain DSM 17093 / CIP 108686 / LMG 22925 / RQ-24)</name>
    <dbReference type="NCBI Taxonomy" id="649638"/>
    <lineage>
        <taxon>Bacteria</taxon>
        <taxon>Thermotogati</taxon>
        <taxon>Deinococcota</taxon>
        <taxon>Deinococci</taxon>
        <taxon>Trueperales</taxon>
        <taxon>Trueperaceae</taxon>
        <taxon>Truepera</taxon>
    </lineage>
</organism>
<dbReference type="EMBL" id="CP002049">
    <property type="protein sequence ID" value="ADI15223.1"/>
    <property type="molecule type" value="Genomic_DNA"/>
</dbReference>
<evidence type="ECO:0000313" key="3">
    <source>
        <dbReference type="Proteomes" id="UP000000379"/>
    </source>
</evidence>
<dbReference type="Gene3D" id="3.30.2310.20">
    <property type="entry name" value="RelE-like"/>
    <property type="match status" value="1"/>
</dbReference>
<accession>D7CRD5</accession>
<dbReference type="OrthoDB" id="70503at2"/>
<reference evidence="2 3" key="2">
    <citation type="journal article" date="2011" name="Stand. Genomic Sci.">
        <title>Complete genome sequence of Truepera radiovictrix type strain (RQ-24).</title>
        <authorList>
            <person name="Ivanova N."/>
            <person name="Rohde C."/>
            <person name="Munk C."/>
            <person name="Nolan M."/>
            <person name="Lucas S."/>
            <person name="Del Rio T.G."/>
            <person name="Tice H."/>
            <person name="Deshpande S."/>
            <person name="Cheng J.F."/>
            <person name="Tapia R."/>
            <person name="Han C."/>
            <person name="Goodwin L."/>
            <person name="Pitluck S."/>
            <person name="Liolios K."/>
            <person name="Mavromatis K."/>
            <person name="Mikhailova N."/>
            <person name="Pati A."/>
            <person name="Chen A."/>
            <person name="Palaniappan K."/>
            <person name="Land M."/>
            <person name="Hauser L."/>
            <person name="Chang Y.J."/>
            <person name="Jeffries C.D."/>
            <person name="Brambilla E."/>
            <person name="Rohde M."/>
            <person name="Goker M."/>
            <person name="Tindall B.J."/>
            <person name="Woyke T."/>
            <person name="Bristow J."/>
            <person name="Eisen J.A."/>
            <person name="Markowitz V."/>
            <person name="Hugenholtz P."/>
            <person name="Kyrpides N.C."/>
            <person name="Klenk H.P."/>
            <person name="Lapidus A."/>
        </authorList>
    </citation>
    <scope>NUCLEOTIDE SEQUENCE [LARGE SCALE GENOMIC DNA]</scope>
    <source>
        <strain evidence="3">DSM 17093 / CIP 108686 / LMG 22925 / RQ-24</strain>
    </source>
</reference>
<protein>
    <submittedName>
        <fullName evidence="2">Plasmid stabilization system</fullName>
    </submittedName>
</protein>
<dbReference type="Proteomes" id="UP000000379">
    <property type="component" value="Chromosome"/>
</dbReference>
<dbReference type="Pfam" id="PF05016">
    <property type="entry name" value="ParE_toxin"/>
    <property type="match status" value="1"/>
</dbReference>
<dbReference type="HOGENOM" id="CLU_155761_0_0_0"/>
<evidence type="ECO:0000256" key="1">
    <source>
        <dbReference type="ARBA" id="ARBA00022649"/>
    </source>
</evidence>
<proteinExistence type="predicted"/>
<keyword evidence="3" id="KW-1185">Reference proteome</keyword>
<gene>
    <name evidence="2" type="ordered locus">Trad_2110</name>
</gene>
<dbReference type="AlphaFoldDB" id="D7CRD5"/>
<dbReference type="KEGG" id="tra:Trad_2110"/>
<dbReference type="RefSeq" id="WP_013178587.1">
    <property type="nucleotide sequence ID" value="NC_014221.1"/>
</dbReference>
<evidence type="ECO:0000313" key="2">
    <source>
        <dbReference type="EMBL" id="ADI15223.1"/>
    </source>
</evidence>
<reference evidence="3" key="1">
    <citation type="submission" date="2010-05" db="EMBL/GenBank/DDBJ databases">
        <title>The complete genome of Truepera radiovictris DSM 17093.</title>
        <authorList>
            <consortium name="US DOE Joint Genome Institute (JGI-PGF)"/>
            <person name="Lucas S."/>
            <person name="Copeland A."/>
            <person name="Lapidus A."/>
            <person name="Glavina del Rio T."/>
            <person name="Dalin E."/>
            <person name="Tice H."/>
            <person name="Bruce D."/>
            <person name="Goodwin L."/>
            <person name="Pitluck S."/>
            <person name="Kyrpides N."/>
            <person name="Mavromatis K."/>
            <person name="Ovchinnikova G."/>
            <person name="Munk A.C."/>
            <person name="Detter J.C."/>
            <person name="Han C."/>
            <person name="Tapia R."/>
            <person name="Land M."/>
            <person name="Hauser L."/>
            <person name="Markowitz V."/>
            <person name="Cheng J.-F."/>
            <person name="Hugenholtz P."/>
            <person name="Woyke T."/>
            <person name="Wu D."/>
            <person name="Tindall B."/>
            <person name="Pomrenke H.G."/>
            <person name="Brambilla E."/>
            <person name="Klenk H.-P."/>
            <person name="Eisen J.A."/>
        </authorList>
    </citation>
    <scope>NUCLEOTIDE SEQUENCE [LARGE SCALE GENOMIC DNA]</scope>
    <source>
        <strain evidence="3">DSM 17093 / CIP 108686 / LMG 22925 / RQ-24</strain>
    </source>
</reference>
<dbReference type="SUPFAM" id="SSF143011">
    <property type="entry name" value="RelE-like"/>
    <property type="match status" value="1"/>
</dbReference>
<dbReference type="eggNOG" id="COG2026">
    <property type="taxonomic scope" value="Bacteria"/>
</dbReference>
<keyword evidence="1" id="KW-1277">Toxin-antitoxin system</keyword>
<sequence length="98" mass="10962">MTFEVVFTREADADLEAITDTRTRAAIIRKASELETEPMAKGKPLSGSLKDYRSLRAAGQRYRTIYQVGVLEGRVTVVVIGIRQEDDKRDVYGVAGKR</sequence>
<dbReference type="InterPro" id="IPR035093">
    <property type="entry name" value="RelE/ParE_toxin_dom_sf"/>
</dbReference>